<dbReference type="GO" id="GO:0016020">
    <property type="term" value="C:membrane"/>
    <property type="evidence" value="ECO:0007669"/>
    <property type="project" value="GOC"/>
</dbReference>
<name>A0A517TRP9_9BACT</name>
<protein>
    <submittedName>
        <fullName evidence="4">Putative metallophosphoesterase</fullName>
        <ecNumber evidence="4">3.1.-.-</ecNumber>
    </submittedName>
</protein>
<dbReference type="InterPro" id="IPR004843">
    <property type="entry name" value="Calcineurin-like_PHP"/>
</dbReference>
<dbReference type="GO" id="GO:0046872">
    <property type="term" value="F:metal ion binding"/>
    <property type="evidence" value="ECO:0007669"/>
    <property type="project" value="UniProtKB-KW"/>
</dbReference>
<dbReference type="OrthoDB" id="9780884at2"/>
<dbReference type="EMBL" id="CP036339">
    <property type="protein sequence ID" value="QDT71052.1"/>
    <property type="molecule type" value="Genomic_DNA"/>
</dbReference>
<dbReference type="EC" id="3.1.-.-" evidence="4"/>
<dbReference type="PANTHER" id="PTHR31302">
    <property type="entry name" value="TRANSMEMBRANE PROTEIN WITH METALLOPHOSPHOESTERASE DOMAIN-RELATED"/>
    <property type="match status" value="1"/>
</dbReference>
<dbReference type="SUPFAM" id="SSF56300">
    <property type="entry name" value="Metallo-dependent phosphatases"/>
    <property type="match status" value="1"/>
</dbReference>
<dbReference type="Pfam" id="PF00149">
    <property type="entry name" value="Metallophos"/>
    <property type="match status" value="1"/>
</dbReference>
<dbReference type="Proteomes" id="UP000317909">
    <property type="component" value="Chromosome"/>
</dbReference>
<evidence type="ECO:0000259" key="3">
    <source>
        <dbReference type="Pfam" id="PF00149"/>
    </source>
</evidence>
<reference evidence="4 5" key="1">
    <citation type="submission" date="2019-02" db="EMBL/GenBank/DDBJ databases">
        <title>Deep-cultivation of Planctomycetes and their phenomic and genomic characterization uncovers novel biology.</title>
        <authorList>
            <person name="Wiegand S."/>
            <person name="Jogler M."/>
            <person name="Boedeker C."/>
            <person name="Pinto D."/>
            <person name="Vollmers J."/>
            <person name="Rivas-Marin E."/>
            <person name="Kohn T."/>
            <person name="Peeters S.H."/>
            <person name="Heuer A."/>
            <person name="Rast P."/>
            <person name="Oberbeckmann S."/>
            <person name="Bunk B."/>
            <person name="Jeske O."/>
            <person name="Meyerdierks A."/>
            <person name="Storesund J.E."/>
            <person name="Kallscheuer N."/>
            <person name="Luecker S."/>
            <person name="Lage O.M."/>
            <person name="Pohl T."/>
            <person name="Merkel B.J."/>
            <person name="Hornburger P."/>
            <person name="Mueller R.-W."/>
            <person name="Bruemmer F."/>
            <person name="Labrenz M."/>
            <person name="Spormann A.M."/>
            <person name="Op den Camp H."/>
            <person name="Overmann J."/>
            <person name="Amann R."/>
            <person name="Jetten M.S.M."/>
            <person name="Mascher T."/>
            <person name="Medema M.H."/>
            <person name="Devos D.P."/>
            <person name="Kaster A.-K."/>
            <person name="Ovreas L."/>
            <person name="Rohde M."/>
            <person name="Galperin M.Y."/>
            <person name="Jogler C."/>
        </authorList>
    </citation>
    <scope>NUCLEOTIDE SEQUENCE [LARGE SCALE GENOMIC DNA]</scope>
    <source>
        <strain evidence="4 5">I41</strain>
    </source>
</reference>
<evidence type="ECO:0000313" key="4">
    <source>
        <dbReference type="EMBL" id="QDT71052.1"/>
    </source>
</evidence>
<dbReference type="RefSeq" id="WP_145430115.1">
    <property type="nucleotide sequence ID" value="NZ_CP036339.1"/>
</dbReference>
<dbReference type="InterPro" id="IPR029052">
    <property type="entry name" value="Metallo-depent_PP-like"/>
</dbReference>
<dbReference type="KEGG" id="llh:I41_02070"/>
<accession>A0A517TRP9</accession>
<organism evidence="4 5">
    <name type="scientific">Lacipirellula limnantheis</name>
    <dbReference type="NCBI Taxonomy" id="2528024"/>
    <lineage>
        <taxon>Bacteria</taxon>
        <taxon>Pseudomonadati</taxon>
        <taxon>Planctomycetota</taxon>
        <taxon>Planctomycetia</taxon>
        <taxon>Pirellulales</taxon>
        <taxon>Lacipirellulaceae</taxon>
        <taxon>Lacipirellula</taxon>
    </lineage>
</organism>
<evidence type="ECO:0000313" key="5">
    <source>
        <dbReference type="Proteomes" id="UP000317909"/>
    </source>
</evidence>
<dbReference type="GO" id="GO:0009245">
    <property type="term" value="P:lipid A biosynthetic process"/>
    <property type="evidence" value="ECO:0007669"/>
    <property type="project" value="TreeGrafter"/>
</dbReference>
<evidence type="ECO:0000256" key="1">
    <source>
        <dbReference type="ARBA" id="ARBA00022723"/>
    </source>
</evidence>
<evidence type="ECO:0000256" key="2">
    <source>
        <dbReference type="ARBA" id="ARBA00022801"/>
    </source>
</evidence>
<dbReference type="CDD" id="cd07385">
    <property type="entry name" value="MPP_YkuE_C"/>
    <property type="match status" value="1"/>
</dbReference>
<dbReference type="InterPro" id="IPR051158">
    <property type="entry name" value="Metallophosphoesterase_sf"/>
</dbReference>
<keyword evidence="5" id="KW-1185">Reference proteome</keyword>
<sequence>MDTSPFAVVTEREPLSRRRFLGRSVKVLSCAAAGTLLYTWRVEPHWVEVVEWPLPIAGLAPELAGKRLVQVSDLHAGPIVDQNYLMASLEGIAKLRPDAIVVTGDFMTCDADESVGKAIEAMRALPSAPLGRLAILGNHDYGRYWQQEGAAGKLCSELEKLQIQTLRNEVASLGGLQIAGVDDLWTKNFQPEQTLRELATDRPALVLCHNPDGVDQPAFADYRGWILAGHTHGGQCKPPFMPPPIASVSNRLYVAGEYDLAGGRRMYINRGLGYAHRVRFNARPEITVFTLQRA</sequence>
<gene>
    <name evidence="4" type="ORF">I41_02070</name>
</gene>
<feature type="domain" description="Calcineurin-like phosphoesterase" evidence="3">
    <location>
        <begin position="67"/>
        <end position="233"/>
    </location>
</feature>
<dbReference type="PANTHER" id="PTHR31302:SF31">
    <property type="entry name" value="PHOSPHODIESTERASE YAEI"/>
    <property type="match status" value="1"/>
</dbReference>
<dbReference type="GO" id="GO:0008758">
    <property type="term" value="F:UDP-2,3-diacylglucosamine hydrolase activity"/>
    <property type="evidence" value="ECO:0007669"/>
    <property type="project" value="TreeGrafter"/>
</dbReference>
<dbReference type="AlphaFoldDB" id="A0A517TRP9"/>
<proteinExistence type="predicted"/>
<dbReference type="Gene3D" id="3.60.21.10">
    <property type="match status" value="1"/>
</dbReference>
<keyword evidence="1" id="KW-0479">Metal-binding</keyword>
<keyword evidence="2 4" id="KW-0378">Hydrolase</keyword>